<proteinExistence type="predicted"/>
<protein>
    <recommendedName>
        <fullName evidence="3">Hybrid sensor histidine kinase/response regulator</fullName>
    </recommendedName>
</protein>
<sequence length="103" mass="11142">MTDDAKPNAEATSAPGASADFLAGGGEMGERIRLFDWRKTALGAPERWPQSLKTTVRLLLSSGHPMLIWWGEDLIQFYNDAYLQSLGPERHPSALGIADATAG</sequence>
<dbReference type="EMBL" id="CP068570">
    <property type="protein sequence ID" value="QQZ50005.1"/>
    <property type="molecule type" value="Genomic_DNA"/>
</dbReference>
<organism evidence="2">
    <name type="scientific">Phenylobacterium glaciei</name>
    <dbReference type="NCBI Taxonomy" id="2803784"/>
    <lineage>
        <taxon>Bacteria</taxon>
        <taxon>Pseudomonadati</taxon>
        <taxon>Pseudomonadota</taxon>
        <taxon>Alphaproteobacteria</taxon>
        <taxon>Caulobacterales</taxon>
        <taxon>Caulobacteraceae</taxon>
        <taxon>Phenylobacterium</taxon>
    </lineage>
</organism>
<accession>A0A974P440</accession>
<evidence type="ECO:0000256" key="1">
    <source>
        <dbReference type="SAM" id="MobiDB-lite"/>
    </source>
</evidence>
<feature type="region of interest" description="Disordered" evidence="1">
    <location>
        <begin position="1"/>
        <end position="23"/>
    </location>
</feature>
<evidence type="ECO:0008006" key="3">
    <source>
        <dbReference type="Google" id="ProtNLM"/>
    </source>
</evidence>
<evidence type="ECO:0000313" key="2">
    <source>
        <dbReference type="EMBL" id="QQZ50005.1"/>
    </source>
</evidence>
<gene>
    <name evidence="2" type="ORF">JKL49_25735</name>
</gene>
<name>A0A974P440_9CAUL</name>
<dbReference type="AlphaFoldDB" id="A0A974P440"/>
<reference evidence="2" key="1">
    <citation type="submission" date="2021-01" db="EMBL/GenBank/DDBJ databases">
        <title>Genome sequence of Phenylobacterium sp. 20VBR1 isolated from a valley glaceir, Ny-Alesund, Svalbard.</title>
        <authorList>
            <person name="Thomas F.A."/>
            <person name="Krishnan K.P."/>
            <person name="Sinha R.K."/>
        </authorList>
    </citation>
    <scope>NUCLEOTIDE SEQUENCE</scope>
    <source>
        <strain evidence="2">20VBR1</strain>
    </source>
</reference>